<gene>
    <name evidence="6" type="ORF">EHYA_09062</name>
</gene>
<comment type="caution">
    <text evidence="6">The sequence shown here is derived from an EMBL/GenBank/DDBJ whole genome shotgun (WGS) entry which is preliminary data.</text>
</comment>
<dbReference type="PROSITE" id="PS50011">
    <property type="entry name" value="PROTEIN_KINASE_DOM"/>
    <property type="match status" value="1"/>
</dbReference>
<evidence type="ECO:0000256" key="4">
    <source>
        <dbReference type="ARBA" id="ARBA00022840"/>
    </source>
</evidence>
<accession>A0A401Z3F8</accession>
<keyword evidence="1" id="KW-0808">Transferase</keyword>
<dbReference type="SMART" id="SM00220">
    <property type="entry name" value="S_TKc"/>
    <property type="match status" value="1"/>
</dbReference>
<dbReference type="InterPro" id="IPR011009">
    <property type="entry name" value="Kinase-like_dom_sf"/>
</dbReference>
<name>A0A401Z3F8_9ACTN</name>
<dbReference type="PANTHER" id="PTHR43289:SF34">
    <property type="entry name" value="SERINE_THREONINE-PROTEIN KINASE YBDM-RELATED"/>
    <property type="match status" value="1"/>
</dbReference>
<evidence type="ECO:0000259" key="5">
    <source>
        <dbReference type="PROSITE" id="PS50011"/>
    </source>
</evidence>
<sequence length="386" mass="40975">MKVVRPEPADDPAFRVRFRREVEAGRRVAGPWTAAVPDADTEAPRPRPATRFIAGPSLREAVRPAGPLPEEAVRAPGAGPAAALVSVHDAGLVHRDLKPSDVLLTLDGPRVIDFGIARTADATAPTTTGVSVDSPAFMSPEQANGLDVGPAGDVFSLGSVPVHAANGIGPFGEGNDRAHMYRVIGHEPNLSRVPYSMHPVIETCLRKDPAARPTAGRIVTALAPESDPRRLFVPGRLPGPVVESTARRAVEPPEIETEPVADDAVPTRVVGAEPTPVAGTEEDRLAPEPTEVALKEFNRNRIVPGGGIRPDGSGFCVRNDTLVSIVVDGTLEFDATDNFDRGFVHDAARGVSGPGRRPVWRRLVRCPAPAEWILRVPGQRVSSTSL</sequence>
<feature type="domain" description="Protein kinase" evidence="5">
    <location>
        <begin position="1"/>
        <end position="233"/>
    </location>
</feature>
<keyword evidence="6" id="KW-0723">Serine/threonine-protein kinase</keyword>
<evidence type="ECO:0000256" key="1">
    <source>
        <dbReference type="ARBA" id="ARBA00022679"/>
    </source>
</evidence>
<dbReference type="Proteomes" id="UP000286931">
    <property type="component" value="Unassembled WGS sequence"/>
</dbReference>
<dbReference type="PANTHER" id="PTHR43289">
    <property type="entry name" value="MITOGEN-ACTIVATED PROTEIN KINASE KINASE KINASE 20-RELATED"/>
    <property type="match status" value="1"/>
</dbReference>
<dbReference type="Pfam" id="PF00069">
    <property type="entry name" value="Pkinase"/>
    <property type="match status" value="1"/>
</dbReference>
<dbReference type="GO" id="GO:0004674">
    <property type="term" value="F:protein serine/threonine kinase activity"/>
    <property type="evidence" value="ECO:0007669"/>
    <property type="project" value="UniProtKB-KW"/>
</dbReference>
<reference evidence="6 7" key="1">
    <citation type="submission" date="2018-12" db="EMBL/GenBank/DDBJ databases">
        <title>Draft genome sequence of Embleya hyalina NBRC 13850T.</title>
        <authorList>
            <person name="Komaki H."/>
            <person name="Hosoyama A."/>
            <person name="Kimura A."/>
            <person name="Ichikawa N."/>
            <person name="Tamura T."/>
        </authorList>
    </citation>
    <scope>NUCLEOTIDE SEQUENCE [LARGE SCALE GENOMIC DNA]</scope>
    <source>
        <strain evidence="6 7">NBRC 13850</strain>
    </source>
</reference>
<keyword evidence="7" id="KW-1185">Reference proteome</keyword>
<dbReference type="Gene3D" id="1.10.510.10">
    <property type="entry name" value="Transferase(Phosphotransferase) domain 1"/>
    <property type="match status" value="1"/>
</dbReference>
<protein>
    <submittedName>
        <fullName evidence="6">Serine/threonine protein kinase</fullName>
    </submittedName>
</protein>
<evidence type="ECO:0000313" key="7">
    <source>
        <dbReference type="Proteomes" id="UP000286931"/>
    </source>
</evidence>
<dbReference type="InterPro" id="IPR000719">
    <property type="entry name" value="Prot_kinase_dom"/>
</dbReference>
<evidence type="ECO:0000256" key="2">
    <source>
        <dbReference type="ARBA" id="ARBA00022741"/>
    </source>
</evidence>
<evidence type="ECO:0000256" key="3">
    <source>
        <dbReference type="ARBA" id="ARBA00022777"/>
    </source>
</evidence>
<dbReference type="GO" id="GO:0005524">
    <property type="term" value="F:ATP binding"/>
    <property type="evidence" value="ECO:0007669"/>
    <property type="project" value="UniProtKB-KW"/>
</dbReference>
<keyword evidence="3 6" id="KW-0418">Kinase</keyword>
<dbReference type="AlphaFoldDB" id="A0A401Z3F8"/>
<proteinExistence type="predicted"/>
<evidence type="ECO:0000313" key="6">
    <source>
        <dbReference type="EMBL" id="GCE01298.1"/>
    </source>
</evidence>
<dbReference type="EMBL" id="BIFH01000047">
    <property type="protein sequence ID" value="GCE01298.1"/>
    <property type="molecule type" value="Genomic_DNA"/>
</dbReference>
<keyword evidence="4" id="KW-0067">ATP-binding</keyword>
<dbReference type="SUPFAM" id="SSF56112">
    <property type="entry name" value="Protein kinase-like (PK-like)"/>
    <property type="match status" value="1"/>
</dbReference>
<dbReference type="CDD" id="cd14014">
    <property type="entry name" value="STKc_PknB_like"/>
    <property type="match status" value="1"/>
</dbReference>
<organism evidence="6 7">
    <name type="scientific">Embleya hyalina</name>
    <dbReference type="NCBI Taxonomy" id="516124"/>
    <lineage>
        <taxon>Bacteria</taxon>
        <taxon>Bacillati</taxon>
        <taxon>Actinomycetota</taxon>
        <taxon>Actinomycetes</taxon>
        <taxon>Kitasatosporales</taxon>
        <taxon>Streptomycetaceae</taxon>
        <taxon>Embleya</taxon>
    </lineage>
</organism>
<keyword evidence="2" id="KW-0547">Nucleotide-binding</keyword>